<dbReference type="RefSeq" id="XP_005092806.1">
    <property type="nucleotide sequence ID" value="XM_005092749.3"/>
</dbReference>
<gene>
    <name evidence="3 4" type="primary">LOC101861103</name>
</gene>
<feature type="chain" id="PRO_5045023414" evidence="1">
    <location>
        <begin position="20"/>
        <end position="229"/>
    </location>
</feature>
<evidence type="ECO:0000313" key="2">
    <source>
        <dbReference type="Proteomes" id="UP000694888"/>
    </source>
</evidence>
<name>A0ABM1VP90_APLCA</name>
<reference evidence="3 4" key="1">
    <citation type="submission" date="2025-05" db="UniProtKB">
        <authorList>
            <consortium name="RefSeq"/>
        </authorList>
    </citation>
    <scope>IDENTIFICATION</scope>
</reference>
<protein>
    <submittedName>
        <fullName evidence="3 4">Uncharacterized protein LOC101861103</fullName>
    </submittedName>
</protein>
<organism evidence="2 4">
    <name type="scientific">Aplysia californica</name>
    <name type="common">California sea hare</name>
    <dbReference type="NCBI Taxonomy" id="6500"/>
    <lineage>
        <taxon>Eukaryota</taxon>
        <taxon>Metazoa</taxon>
        <taxon>Spiralia</taxon>
        <taxon>Lophotrochozoa</taxon>
        <taxon>Mollusca</taxon>
        <taxon>Gastropoda</taxon>
        <taxon>Heterobranchia</taxon>
        <taxon>Euthyneura</taxon>
        <taxon>Tectipleura</taxon>
        <taxon>Aplysiida</taxon>
        <taxon>Aplysioidea</taxon>
        <taxon>Aplysiidae</taxon>
        <taxon>Aplysia</taxon>
    </lineage>
</organism>
<accession>A0ABM1VP90</accession>
<dbReference type="GeneID" id="101861103"/>
<dbReference type="RefSeq" id="XP_035824232.1">
    <property type="nucleotide sequence ID" value="XM_035968339.1"/>
</dbReference>
<proteinExistence type="predicted"/>
<feature type="signal peptide" evidence="1">
    <location>
        <begin position="1"/>
        <end position="19"/>
    </location>
</feature>
<evidence type="ECO:0000313" key="4">
    <source>
        <dbReference type="RefSeq" id="XP_035824232.1"/>
    </source>
</evidence>
<evidence type="ECO:0000313" key="3">
    <source>
        <dbReference type="RefSeq" id="XP_005092806.1"/>
    </source>
</evidence>
<evidence type="ECO:0000256" key="1">
    <source>
        <dbReference type="SAM" id="SignalP"/>
    </source>
</evidence>
<keyword evidence="1" id="KW-0732">Signal</keyword>
<dbReference type="Proteomes" id="UP000694888">
    <property type="component" value="Unplaced"/>
</dbReference>
<sequence length="229" mass="25211">MRTLHVIVVAVFMAGLAFAQDEERDCHQQLYGCIMPLYMKLRPHIQSEESAIAFIQSTPVDALCTILESFRECALTTINTVCSGSETNLVEEMANELNVIAYTCSPVGRPVFAMMQQSVCLRDSSSFHTLRGILETCQDVPYATVEPHLEQSSLQGTLPDPAVVCPQVAQMRSCIVGGVGQLCGDAFEEFFTQLWTISSTSFVGEYDCGEGLRRATAFRKRGLSHLLAL</sequence>
<keyword evidence="2" id="KW-1185">Reference proteome</keyword>